<dbReference type="Proteomes" id="UP001186944">
    <property type="component" value="Unassembled WGS sequence"/>
</dbReference>
<gene>
    <name evidence="10" type="ORF">FSP39_001534</name>
</gene>
<dbReference type="AlphaFoldDB" id="A0AA88Y2H9"/>
<dbReference type="InterPro" id="IPR050292">
    <property type="entry name" value="Glutamine_Synthetase"/>
</dbReference>
<evidence type="ECO:0000256" key="6">
    <source>
        <dbReference type="ARBA" id="ARBA00022741"/>
    </source>
</evidence>
<organism evidence="10 11">
    <name type="scientific">Pinctada imbricata</name>
    <name type="common">Atlantic pearl-oyster</name>
    <name type="synonym">Pinctada martensii</name>
    <dbReference type="NCBI Taxonomy" id="66713"/>
    <lineage>
        <taxon>Eukaryota</taxon>
        <taxon>Metazoa</taxon>
        <taxon>Spiralia</taxon>
        <taxon>Lophotrochozoa</taxon>
        <taxon>Mollusca</taxon>
        <taxon>Bivalvia</taxon>
        <taxon>Autobranchia</taxon>
        <taxon>Pteriomorphia</taxon>
        <taxon>Pterioida</taxon>
        <taxon>Pterioidea</taxon>
        <taxon>Pteriidae</taxon>
        <taxon>Pinctada</taxon>
    </lineage>
</organism>
<dbReference type="GO" id="GO:0006542">
    <property type="term" value="P:glutamine biosynthetic process"/>
    <property type="evidence" value="ECO:0007669"/>
    <property type="project" value="TreeGrafter"/>
</dbReference>
<dbReference type="GO" id="GO:0005524">
    <property type="term" value="F:ATP binding"/>
    <property type="evidence" value="ECO:0007669"/>
    <property type="project" value="UniProtKB-KW"/>
</dbReference>
<reference evidence="10" key="1">
    <citation type="submission" date="2019-08" db="EMBL/GenBank/DDBJ databases">
        <title>The improved chromosome-level genome for the pearl oyster Pinctada fucata martensii using PacBio sequencing and Hi-C.</title>
        <authorList>
            <person name="Zheng Z."/>
        </authorList>
    </citation>
    <scope>NUCLEOTIDE SEQUENCE</scope>
    <source>
        <strain evidence="10">ZZ-2019</strain>
        <tissue evidence="10">Adductor muscle</tissue>
    </source>
</reference>
<dbReference type="InterPro" id="IPR014746">
    <property type="entry name" value="Gln_synth/guanido_kin_cat_dom"/>
</dbReference>
<accession>A0AA88Y2H9</accession>
<evidence type="ECO:0000256" key="1">
    <source>
        <dbReference type="ARBA" id="ARBA00004496"/>
    </source>
</evidence>
<dbReference type="PROSITE" id="PS51987">
    <property type="entry name" value="GS_CATALYTIC"/>
    <property type="match status" value="1"/>
</dbReference>
<dbReference type="GO" id="GO:0005737">
    <property type="term" value="C:cytoplasm"/>
    <property type="evidence" value="ECO:0007669"/>
    <property type="project" value="UniProtKB-SubCell"/>
</dbReference>
<dbReference type="PANTHER" id="PTHR20852:SF57">
    <property type="entry name" value="GLUTAMINE SYNTHETASE 2 CYTOPLASMIC"/>
    <property type="match status" value="1"/>
</dbReference>
<keyword evidence="4" id="KW-0963">Cytoplasm</keyword>
<evidence type="ECO:0000256" key="7">
    <source>
        <dbReference type="ARBA" id="ARBA00022840"/>
    </source>
</evidence>
<proteinExistence type="inferred from homology"/>
<dbReference type="Gene3D" id="3.30.590.10">
    <property type="entry name" value="Glutamine synthetase/guanido kinase, catalytic domain"/>
    <property type="match status" value="1"/>
</dbReference>
<dbReference type="PANTHER" id="PTHR20852">
    <property type="entry name" value="GLUTAMINE SYNTHETASE"/>
    <property type="match status" value="1"/>
</dbReference>
<dbReference type="EMBL" id="VSWD01000007">
    <property type="protein sequence ID" value="KAK3096591.1"/>
    <property type="molecule type" value="Genomic_DNA"/>
</dbReference>
<protein>
    <recommendedName>
        <fullName evidence="3">glutamine synthetase</fullName>
        <ecNumber evidence="3">6.3.1.2</ecNumber>
    </recommendedName>
</protein>
<keyword evidence="5" id="KW-0436">Ligase</keyword>
<evidence type="ECO:0000313" key="10">
    <source>
        <dbReference type="EMBL" id="KAK3096591.1"/>
    </source>
</evidence>
<dbReference type="InterPro" id="IPR008146">
    <property type="entry name" value="Gln_synth_cat_dom"/>
</dbReference>
<keyword evidence="6" id="KW-0547">Nucleotide-binding</keyword>
<evidence type="ECO:0000256" key="5">
    <source>
        <dbReference type="ARBA" id="ARBA00022598"/>
    </source>
</evidence>
<dbReference type="GO" id="GO:0004356">
    <property type="term" value="F:glutamine synthetase activity"/>
    <property type="evidence" value="ECO:0007669"/>
    <property type="project" value="UniProtKB-EC"/>
</dbReference>
<feature type="domain" description="GS catalytic" evidence="9">
    <location>
        <begin position="1"/>
        <end position="147"/>
    </location>
</feature>
<comment type="subcellular location">
    <subcellularLocation>
        <location evidence="1">Cytoplasm</location>
    </subcellularLocation>
</comment>
<dbReference type="EC" id="6.3.1.2" evidence="3"/>
<evidence type="ECO:0000256" key="2">
    <source>
        <dbReference type="ARBA" id="ARBA00009897"/>
    </source>
</evidence>
<dbReference type="SUPFAM" id="SSF55931">
    <property type="entry name" value="Glutamine synthetase/guanido kinase"/>
    <property type="match status" value="1"/>
</dbReference>
<comment type="similarity">
    <text evidence="2 8">Belongs to the glutamine synthetase family.</text>
</comment>
<evidence type="ECO:0000256" key="3">
    <source>
        <dbReference type="ARBA" id="ARBA00012937"/>
    </source>
</evidence>
<dbReference type="FunFam" id="3.30.590.10:FF:000011">
    <property type="entry name" value="Glutamine synthetase"/>
    <property type="match status" value="1"/>
</dbReference>
<keyword evidence="7" id="KW-0067">ATP-binding</keyword>
<evidence type="ECO:0000256" key="8">
    <source>
        <dbReference type="PROSITE-ProRule" id="PRU01331"/>
    </source>
</evidence>
<comment type="caution">
    <text evidence="10">The sequence shown here is derived from an EMBL/GenBank/DDBJ whole genome shotgun (WGS) entry which is preliminary data.</text>
</comment>
<evidence type="ECO:0000259" key="9">
    <source>
        <dbReference type="PROSITE" id="PS51987"/>
    </source>
</evidence>
<keyword evidence="11" id="KW-1185">Reference proteome</keyword>
<evidence type="ECO:0000313" key="11">
    <source>
        <dbReference type="Proteomes" id="UP001186944"/>
    </source>
</evidence>
<sequence>MSRYLLIRVAEMMGVNVLMKPKPSKAYGSGGHLNFSTNQMRGPGGIQHINKAIEMLSKSDQGPLLKMYDPTFGVDNAERMKESHWSPSMNFESAVGNKQTCTIRIPSMVNVNGRGYLEDRRPPANIEPYAASEALVRACILGEFMRK</sequence>
<name>A0AA88Y2H9_PINIB</name>
<evidence type="ECO:0000256" key="4">
    <source>
        <dbReference type="ARBA" id="ARBA00022490"/>
    </source>
</evidence>